<feature type="compositionally biased region" description="Basic and acidic residues" evidence="1">
    <location>
        <begin position="13"/>
        <end position="25"/>
    </location>
</feature>
<keyword evidence="3" id="KW-1185">Reference proteome</keyword>
<name>A0A2S0WUK6_9MICO</name>
<feature type="compositionally biased region" description="Basic and acidic residues" evidence="1">
    <location>
        <begin position="112"/>
        <end position="123"/>
    </location>
</feature>
<accession>A0A2S0WUK6</accession>
<dbReference type="KEGG" id="agm:DCE93_04300"/>
<dbReference type="AlphaFoldDB" id="A0A2S0WUK6"/>
<protein>
    <submittedName>
        <fullName evidence="2">Uncharacterized protein</fullName>
    </submittedName>
</protein>
<evidence type="ECO:0000313" key="3">
    <source>
        <dbReference type="Proteomes" id="UP000244729"/>
    </source>
</evidence>
<dbReference type="Proteomes" id="UP000244729">
    <property type="component" value="Chromosome"/>
</dbReference>
<evidence type="ECO:0000256" key="1">
    <source>
        <dbReference type="SAM" id="MobiDB-lite"/>
    </source>
</evidence>
<organism evidence="2 3">
    <name type="scientific">Agromyces badenianii</name>
    <dbReference type="NCBI Taxonomy" id="2080742"/>
    <lineage>
        <taxon>Bacteria</taxon>
        <taxon>Bacillati</taxon>
        <taxon>Actinomycetota</taxon>
        <taxon>Actinomycetes</taxon>
        <taxon>Micrococcales</taxon>
        <taxon>Microbacteriaceae</taxon>
        <taxon>Agromyces</taxon>
    </lineage>
</organism>
<evidence type="ECO:0000313" key="2">
    <source>
        <dbReference type="EMBL" id="AWB94978.1"/>
    </source>
</evidence>
<gene>
    <name evidence="2" type="ORF">DCE93_04300</name>
</gene>
<proteinExistence type="predicted"/>
<reference evidence="2 3" key="1">
    <citation type="submission" date="2018-04" db="EMBL/GenBank/DDBJ databases">
        <authorList>
            <person name="Li J."/>
        </authorList>
    </citation>
    <scope>NUCLEOTIDE SEQUENCE [LARGE SCALE GENOMIC DNA]</scope>
    <source>
        <strain evidence="3">30A</strain>
    </source>
</reference>
<sequence>MAELSEVFGEPGGGRERCVDRDQSSRMRGCRGIRNRISLLRLGSRSRLERRGELFEELPHPFGRAAESRADRLQRRGGGAVPERRDQPGLELTGRGQHHARRGTELQFGRGAPHERKERIDAR</sequence>
<dbReference type="EMBL" id="CP028913">
    <property type="protein sequence ID" value="AWB94978.1"/>
    <property type="molecule type" value="Genomic_DNA"/>
</dbReference>
<feature type="region of interest" description="Disordered" evidence="1">
    <location>
        <begin position="65"/>
        <end position="123"/>
    </location>
</feature>
<feature type="region of interest" description="Disordered" evidence="1">
    <location>
        <begin position="1"/>
        <end position="26"/>
    </location>
</feature>